<organism evidence="1 2">
    <name type="scientific">Thalassomonas viridans</name>
    <dbReference type="NCBI Taxonomy" id="137584"/>
    <lineage>
        <taxon>Bacteria</taxon>
        <taxon>Pseudomonadati</taxon>
        <taxon>Pseudomonadota</taxon>
        <taxon>Gammaproteobacteria</taxon>
        <taxon>Alteromonadales</taxon>
        <taxon>Colwelliaceae</taxon>
        <taxon>Thalassomonas</taxon>
    </lineage>
</organism>
<keyword evidence="2" id="KW-1185">Reference proteome</keyword>
<protein>
    <recommendedName>
        <fullName evidence="3">Bacteriocin</fullName>
    </recommendedName>
</protein>
<proteinExistence type="predicted"/>
<accession>A0AAE9ZBG0</accession>
<reference evidence="1 2" key="2">
    <citation type="journal article" date="2022" name="Mar. Drugs">
        <title>Bioassay-Guided Fractionation Leads to the Detection of Cholic Acid Generated by the Rare Thalassomonas sp.</title>
        <authorList>
            <person name="Pheiffer F."/>
            <person name="Schneider Y.K."/>
            <person name="Hansen E.H."/>
            <person name="Andersen J.H."/>
            <person name="Isaksson J."/>
            <person name="Busche T."/>
            <person name="R C."/>
            <person name="Kalinowski J."/>
            <person name="Zyl L.V."/>
            <person name="Trindade M."/>
        </authorList>
    </citation>
    <scope>NUCLEOTIDE SEQUENCE [LARGE SCALE GENOMIC DNA]</scope>
    <source>
        <strain evidence="1 2">XOM25</strain>
    </source>
</reference>
<reference evidence="1 2" key="1">
    <citation type="journal article" date="2015" name="Genome Announc.">
        <title>Draft Genome Sequences of Marine Isolates of Thalassomonas viridans and Thalassomonas actiniarum.</title>
        <authorList>
            <person name="Olonade I."/>
            <person name="van Zyl L.J."/>
            <person name="Trindade M."/>
        </authorList>
    </citation>
    <scope>NUCLEOTIDE SEQUENCE [LARGE SCALE GENOMIC DNA]</scope>
    <source>
        <strain evidence="1 2">XOM25</strain>
    </source>
</reference>
<dbReference type="AlphaFoldDB" id="A0AAE9ZBG0"/>
<name>A0AAE9ZBG0_9GAMM</name>
<evidence type="ECO:0000313" key="2">
    <source>
        <dbReference type="Proteomes" id="UP000032352"/>
    </source>
</evidence>
<evidence type="ECO:0000313" key="1">
    <source>
        <dbReference type="EMBL" id="WDE09234.1"/>
    </source>
</evidence>
<dbReference type="RefSeq" id="WP_161798018.1">
    <property type="nucleotide sequence ID" value="NZ_CP059734.1"/>
</dbReference>
<evidence type="ECO:0008006" key="3">
    <source>
        <dbReference type="Google" id="ProtNLM"/>
    </source>
</evidence>
<dbReference type="EMBL" id="CP059734">
    <property type="protein sequence ID" value="WDE09234.1"/>
    <property type="molecule type" value="Genomic_DNA"/>
</dbReference>
<dbReference type="Proteomes" id="UP000032352">
    <property type="component" value="Chromosome pTvir"/>
</dbReference>
<dbReference type="KEGG" id="tvd:SG34_031210"/>
<gene>
    <name evidence="1" type="ORF">SG34_031210</name>
</gene>
<sequence length="48" mass="5292">MQDKKTELNETQLQAVAGGKGEISTDLLKQYEEMNVTAGDTKDSQALY</sequence>